<dbReference type="GO" id="GO:0007155">
    <property type="term" value="P:cell adhesion"/>
    <property type="evidence" value="ECO:0007669"/>
    <property type="project" value="InterPro"/>
</dbReference>
<evidence type="ECO:0000313" key="4">
    <source>
        <dbReference type="EMBL" id="AYM55200.1"/>
    </source>
</evidence>
<proteinExistence type="predicted"/>
<feature type="region of interest" description="Disordered" evidence="2">
    <location>
        <begin position="333"/>
        <end position="365"/>
    </location>
</feature>
<feature type="domain" description="Agglutinin-like protein N-terminal" evidence="3">
    <location>
        <begin position="50"/>
        <end position="297"/>
    </location>
</feature>
<feature type="compositionally biased region" description="Polar residues" evidence="2">
    <location>
        <begin position="337"/>
        <end position="352"/>
    </location>
</feature>
<evidence type="ECO:0000256" key="1">
    <source>
        <dbReference type="ARBA" id="ARBA00022737"/>
    </source>
</evidence>
<accession>A0A5A4N429</accession>
<feature type="region of interest" description="Disordered" evidence="2">
    <location>
        <begin position="378"/>
        <end position="489"/>
    </location>
</feature>
<dbReference type="OMA" id="IIIHVET"/>
<feature type="compositionally biased region" description="Low complexity" evidence="2">
    <location>
        <begin position="415"/>
        <end position="469"/>
    </location>
</feature>
<organism evidence="4">
    <name type="scientific">Debaryomyces hansenii</name>
    <name type="common">Yeast</name>
    <name type="synonym">Torulaspora hansenii</name>
    <dbReference type="NCBI Taxonomy" id="4959"/>
    <lineage>
        <taxon>Eukaryota</taxon>
        <taxon>Fungi</taxon>
        <taxon>Dikarya</taxon>
        <taxon>Ascomycota</taxon>
        <taxon>Saccharomycotina</taxon>
        <taxon>Pichiomycetes</taxon>
        <taxon>Debaryomycetaceae</taxon>
        <taxon>Debaryomyces</taxon>
    </lineage>
</organism>
<dbReference type="EMBL" id="MH753526">
    <property type="protein sequence ID" value="AYM55200.1"/>
    <property type="molecule type" value="Genomic_DNA"/>
</dbReference>
<dbReference type="VEuPathDB" id="FungiDB:DEHA2G02178g"/>
<dbReference type="InterPro" id="IPR024672">
    <property type="entry name" value="Agglutinin-like_N"/>
</dbReference>
<dbReference type="InterPro" id="IPR043063">
    <property type="entry name" value="Agglutinin-like_N_N2"/>
</dbReference>
<protein>
    <submittedName>
        <fullName evidence="4">Agglutinin-like protein</fullName>
    </submittedName>
</protein>
<dbReference type="InterPro" id="IPR033504">
    <property type="entry name" value="ALS"/>
</dbReference>
<evidence type="ECO:0000256" key="2">
    <source>
        <dbReference type="SAM" id="MobiDB-lite"/>
    </source>
</evidence>
<dbReference type="AlphaFoldDB" id="A0A5A4N429"/>
<feature type="compositionally biased region" description="Low complexity" evidence="2">
    <location>
        <begin position="353"/>
        <end position="365"/>
    </location>
</feature>
<dbReference type="InterPro" id="IPR011252">
    <property type="entry name" value="Fibrogen-bd_dom1"/>
</dbReference>
<dbReference type="Pfam" id="PF11766">
    <property type="entry name" value="Candida_ALS_N"/>
    <property type="match status" value="1"/>
</dbReference>
<feature type="compositionally biased region" description="Low complexity" evidence="2">
    <location>
        <begin position="386"/>
        <end position="407"/>
    </location>
</feature>
<dbReference type="SMART" id="SM01056">
    <property type="entry name" value="Candida_ALS_N"/>
    <property type="match status" value="1"/>
</dbReference>
<sequence length="751" mass="80977">MKTSLITVLLSLVLLETTAAITVTNIWQSLKITNPSTSSRPQDIRTATVGWKIVTADVLHNDIFFFSMPYVFRTKFSGNEILLKADGTIYARCQVNDGSFNRDASYLKCSMTSSVDDKKDTTAVGEITFDFVFNAGGSSSDSDISSAKRFTSGDNQVSFNNIQSDVNFQSGPFFTDKKTDELLYYSRSTPQDLEQVFVLSGTCNEGITSGSMVFTTNNSVDCSQFKLKITNDLNDFYLPKSYKSIDVGSIRCSSDNKKLTATFNNIPSGYRVFLEGFEKYPDNSIYVKHLYAENIKCSDGSSKVDGITKIIRVVDGVSSSNGDTEVSSSIALSSSLEMTSTHETSSPCNECSTTPITETETTLNTNTVTETICSECAHKTSESATREPSSSESTSESTNREPSSSESTTREHSTSESTSESTKTSSEVVSSISKSSETSSKLESSTTESETSSETPCESCSHSSILSTSIPPPVSHTTESYTEPSSGVEETTLCTECTLSSTIQTQTETTTSINRTTETISCYDCSISLISSTSVPPVVETTEMSVNNTTETHSCQDCVSSSILSTSIPPAIGTTETTSYEESSVPSEYVDSQTSEFVSSTIDIANGTTTYAEPSETGECLSCEYPPITDAETITESISCDEDCTTTFPTYVPELSSESLQKEHSDILPTSSTVDSSINTNSQPQSDIADTSISSHAIITGTAALPPSYSAEYPSSTQYIPPYAFSSYEALSNSNRCSWSVLLFSILALLV</sequence>
<dbReference type="PANTHER" id="PTHR33793:SF2">
    <property type="entry name" value="AGGLUTININ-LIKE PROTEIN 6"/>
    <property type="match status" value="1"/>
</dbReference>
<dbReference type="PANTHER" id="PTHR33793">
    <property type="entry name" value="ALPHA-AGGLUTININ"/>
    <property type="match status" value="1"/>
</dbReference>
<name>A0A5A4N429_DEBHN</name>
<gene>
    <name evidence="4" type="primary">ALS2178</name>
</gene>
<dbReference type="Gene3D" id="2.60.40.1280">
    <property type="match status" value="1"/>
</dbReference>
<feature type="compositionally biased region" description="Polar residues" evidence="2">
    <location>
        <begin position="476"/>
        <end position="485"/>
    </location>
</feature>
<keyword evidence="1" id="KW-0677">Repeat</keyword>
<dbReference type="Gene3D" id="2.60.40.2430">
    <property type="entry name" value="Agglutinin-like protein, N-terminal domain, N2 subdomain"/>
    <property type="match status" value="1"/>
</dbReference>
<reference evidence="4" key="1">
    <citation type="submission" date="2018-08" db="EMBL/GenBank/DDBJ databases">
        <title>The Debaryomyces hansenii agglutinin-Like Sequence Gene.</title>
        <authorList>
            <person name="Hoyer L.L."/>
            <person name="Oh S.-H."/>
        </authorList>
    </citation>
    <scope>NUCLEOTIDE SEQUENCE</scope>
    <source>
        <strain evidence="4">CBS 767</strain>
    </source>
</reference>
<evidence type="ECO:0000259" key="3">
    <source>
        <dbReference type="SMART" id="SM01056"/>
    </source>
</evidence>